<evidence type="ECO:0000313" key="1">
    <source>
        <dbReference type="EMBL" id="SMF36999.1"/>
    </source>
</evidence>
<dbReference type="Pfam" id="PF19669">
    <property type="entry name" value="DUF6172"/>
    <property type="match status" value="1"/>
</dbReference>
<dbReference type="STRING" id="1513793.SAMN06296036_11173"/>
<accession>A0A1Y6BZ75</accession>
<dbReference type="EMBL" id="FWZT01000011">
    <property type="protein sequence ID" value="SMF36999.1"/>
    <property type="molecule type" value="Genomic_DNA"/>
</dbReference>
<evidence type="ECO:0000313" key="2">
    <source>
        <dbReference type="Proteomes" id="UP000192907"/>
    </source>
</evidence>
<gene>
    <name evidence="1" type="ORF">SAMN06296036_11173</name>
</gene>
<proteinExistence type="predicted"/>
<reference evidence="2" key="1">
    <citation type="submission" date="2017-04" db="EMBL/GenBank/DDBJ databases">
        <authorList>
            <person name="Varghese N."/>
            <person name="Submissions S."/>
        </authorList>
    </citation>
    <scope>NUCLEOTIDE SEQUENCE [LARGE SCALE GENOMIC DNA]</scope>
    <source>
        <strain evidence="2">RKEM611</strain>
    </source>
</reference>
<keyword evidence="2" id="KW-1185">Reference proteome</keyword>
<dbReference type="Proteomes" id="UP000192907">
    <property type="component" value="Unassembled WGS sequence"/>
</dbReference>
<dbReference type="RefSeq" id="WP_132320145.1">
    <property type="nucleotide sequence ID" value="NZ_FWZT01000011.1"/>
</dbReference>
<dbReference type="OrthoDB" id="9794656at2"/>
<dbReference type="AlphaFoldDB" id="A0A1Y6BZ75"/>
<dbReference type="InterPro" id="IPR046170">
    <property type="entry name" value="DUF6172"/>
</dbReference>
<organism evidence="1 2">
    <name type="scientific">Pseudobacteriovorax antillogorgiicola</name>
    <dbReference type="NCBI Taxonomy" id="1513793"/>
    <lineage>
        <taxon>Bacteria</taxon>
        <taxon>Pseudomonadati</taxon>
        <taxon>Bdellovibrionota</taxon>
        <taxon>Oligoflexia</taxon>
        <taxon>Oligoflexales</taxon>
        <taxon>Pseudobacteriovoracaceae</taxon>
        <taxon>Pseudobacteriovorax</taxon>
    </lineage>
</organism>
<protein>
    <submittedName>
        <fullName evidence="1">Uncharacterized protein</fullName>
    </submittedName>
</protein>
<name>A0A1Y6BZ75_9BACT</name>
<sequence>MKKTFSFASSNKKPERQVDAIKYEIKKYIGRERRKTLPEGADYWDFDCKIGVSEDRAAAIHIAEINKAISRIFSENEEGFYLEILAKPGKRTRKPDGGKSEEE</sequence>